<proteinExistence type="inferred from homology"/>
<dbReference type="CDD" id="cd09988">
    <property type="entry name" value="Formimidoylglutamase"/>
    <property type="match status" value="1"/>
</dbReference>
<evidence type="ECO:0000256" key="1">
    <source>
        <dbReference type="ARBA" id="ARBA00022723"/>
    </source>
</evidence>
<dbReference type="GO" id="GO:0008783">
    <property type="term" value="F:agmatinase activity"/>
    <property type="evidence" value="ECO:0007669"/>
    <property type="project" value="TreeGrafter"/>
</dbReference>
<accession>A0A510XQI6</accession>
<dbReference type="EMBL" id="BJUM01000001">
    <property type="protein sequence ID" value="GEK53249.1"/>
    <property type="molecule type" value="Genomic_DNA"/>
</dbReference>
<keyword evidence="1" id="KW-0479">Metal-binding</keyword>
<dbReference type="PANTHER" id="PTHR11358:SF35">
    <property type="entry name" value="FORMIMIDOYLGLUTAMASE"/>
    <property type="match status" value="1"/>
</dbReference>
<dbReference type="AlphaFoldDB" id="A0A510XQI6"/>
<dbReference type="Gene3D" id="3.40.800.10">
    <property type="entry name" value="Ureohydrolase domain"/>
    <property type="match status" value="1"/>
</dbReference>
<dbReference type="Proteomes" id="UP000321419">
    <property type="component" value="Unassembled WGS sequence"/>
</dbReference>
<evidence type="ECO:0000256" key="4">
    <source>
        <dbReference type="ARBA" id="ARBA00023211"/>
    </source>
</evidence>
<dbReference type="PROSITE" id="PS51409">
    <property type="entry name" value="ARGINASE_2"/>
    <property type="match status" value="1"/>
</dbReference>
<dbReference type="SUPFAM" id="SSF52768">
    <property type="entry name" value="Arginase/deacetylase"/>
    <property type="match status" value="1"/>
</dbReference>
<evidence type="ECO:0000256" key="5">
    <source>
        <dbReference type="PROSITE-ProRule" id="PRU00742"/>
    </source>
</evidence>
<dbReference type="GO" id="GO:0033389">
    <property type="term" value="P:putrescine biosynthetic process from arginine, via agmatine"/>
    <property type="evidence" value="ECO:0007669"/>
    <property type="project" value="TreeGrafter"/>
</dbReference>
<evidence type="ECO:0000256" key="2">
    <source>
        <dbReference type="ARBA" id="ARBA00022801"/>
    </source>
</evidence>
<keyword evidence="4" id="KW-0464">Manganese</keyword>
<evidence type="ECO:0000313" key="7">
    <source>
        <dbReference type="Proteomes" id="UP000321419"/>
    </source>
</evidence>
<keyword evidence="7" id="KW-1185">Reference proteome</keyword>
<name>A0A510XQI6_9GAMM</name>
<comment type="similarity">
    <text evidence="5">Belongs to the arginase family.</text>
</comment>
<evidence type="ECO:0000313" key="6">
    <source>
        <dbReference type="EMBL" id="GEK53249.1"/>
    </source>
</evidence>
<dbReference type="RefSeq" id="WP_089346473.1">
    <property type="nucleotide sequence ID" value="NZ_BJUM01000001.1"/>
</dbReference>
<sequence length="348" mass="38149">MHPSLKVYDEQAVKPYCSHRNNEKKTWQSLALLDTQVNVQQALNDAAQFGIRYVLVGICEDIGPRANLGNRGSHQAWPAFLQCFLNQPVNQFSATSHVLLLGEITVDDLMAQSDRLNNQNADDLTQLRQLCAAIDERVEAVLTLIFNAGLEPIVIGGGHNNSFGILNALSNCSSAAVNAINFDPHADLRQCEGRHSGNGFSYALKNKTLKHYHIIGLHEQKNNQATFDFIAQHQCSYHSYQAIMVRRETSLTNAIHQALATFDCAPLGVELDLDSISFLPASAYTCCGFSVSDAEHYVYLAAKHANSRYLHLCEAAPVNHPAGLNAGIKSCGQVTGALVNAYLHAKTY</sequence>
<gene>
    <name evidence="6" type="primary">hutG</name>
    <name evidence="6" type="ORF">PES01_00940</name>
</gene>
<dbReference type="InterPro" id="IPR023696">
    <property type="entry name" value="Ureohydrolase_dom_sf"/>
</dbReference>
<dbReference type="OrthoDB" id="9788689at2"/>
<dbReference type="GO" id="GO:0046872">
    <property type="term" value="F:metal ion binding"/>
    <property type="evidence" value="ECO:0007669"/>
    <property type="project" value="UniProtKB-KW"/>
</dbReference>
<dbReference type="Pfam" id="PF00491">
    <property type="entry name" value="Arginase"/>
    <property type="match status" value="1"/>
</dbReference>
<dbReference type="InterPro" id="IPR006035">
    <property type="entry name" value="Ureohydrolase"/>
</dbReference>
<organism evidence="6 7">
    <name type="scientific">Pseudoalteromonas espejiana</name>
    <dbReference type="NCBI Taxonomy" id="28107"/>
    <lineage>
        <taxon>Bacteria</taxon>
        <taxon>Pseudomonadati</taxon>
        <taxon>Pseudomonadota</taxon>
        <taxon>Gammaproteobacteria</taxon>
        <taxon>Alteromonadales</taxon>
        <taxon>Pseudoalteromonadaceae</taxon>
        <taxon>Pseudoalteromonas</taxon>
    </lineage>
</organism>
<keyword evidence="2" id="KW-0378">Hydrolase</keyword>
<dbReference type="GO" id="GO:0006547">
    <property type="term" value="P:L-histidine metabolic process"/>
    <property type="evidence" value="ECO:0007669"/>
    <property type="project" value="UniProtKB-KW"/>
</dbReference>
<protein>
    <submittedName>
        <fullName evidence="6">Formimidoylglutamase HutG</fullName>
    </submittedName>
</protein>
<reference evidence="6 7" key="1">
    <citation type="submission" date="2019-07" db="EMBL/GenBank/DDBJ databases">
        <title>Whole genome shotgun sequence of Pseudoalteromonas espejiana NBRC 102222.</title>
        <authorList>
            <person name="Hosoyama A."/>
            <person name="Uohara A."/>
            <person name="Ohji S."/>
            <person name="Ichikawa N."/>
        </authorList>
    </citation>
    <scope>NUCLEOTIDE SEQUENCE [LARGE SCALE GENOMIC DNA]</scope>
    <source>
        <strain evidence="6 7">NBRC 102222</strain>
    </source>
</reference>
<keyword evidence="3" id="KW-0369">Histidine metabolism</keyword>
<comment type="caution">
    <text evidence="6">The sequence shown here is derived from an EMBL/GenBank/DDBJ whole genome shotgun (WGS) entry which is preliminary data.</text>
</comment>
<evidence type="ECO:0000256" key="3">
    <source>
        <dbReference type="ARBA" id="ARBA00022808"/>
    </source>
</evidence>
<dbReference type="PANTHER" id="PTHR11358">
    <property type="entry name" value="ARGINASE/AGMATINASE"/>
    <property type="match status" value="1"/>
</dbReference>